<dbReference type="PANTHER" id="PTHR42760:SF133">
    <property type="entry name" value="3-OXOACYL-[ACYL-CARRIER-PROTEIN] REDUCTASE"/>
    <property type="match status" value="1"/>
</dbReference>
<dbReference type="CDD" id="cd05233">
    <property type="entry name" value="SDR_c"/>
    <property type="match status" value="1"/>
</dbReference>
<protein>
    <submittedName>
        <fullName evidence="3">NAD(P)-dependent dehydrogenase, short-chain alcohol dehydrogenase family</fullName>
    </submittedName>
</protein>
<evidence type="ECO:0000313" key="3">
    <source>
        <dbReference type="EMBL" id="MCP2161484.1"/>
    </source>
</evidence>
<keyword evidence="2" id="KW-0560">Oxidoreductase</keyword>
<dbReference type="Gene3D" id="3.40.50.720">
    <property type="entry name" value="NAD(P)-binding Rossmann-like Domain"/>
    <property type="match status" value="1"/>
</dbReference>
<comment type="caution">
    <text evidence="3">The sequence shown here is derived from an EMBL/GenBank/DDBJ whole genome shotgun (WGS) entry which is preliminary data.</text>
</comment>
<comment type="similarity">
    <text evidence="1">Belongs to the short-chain dehydrogenases/reductases (SDR) family.</text>
</comment>
<dbReference type="PRINTS" id="PR00081">
    <property type="entry name" value="GDHRDH"/>
</dbReference>
<proteinExistence type="inferred from homology"/>
<dbReference type="SUPFAM" id="SSF51735">
    <property type="entry name" value="NAD(P)-binding Rossmann-fold domains"/>
    <property type="match status" value="1"/>
</dbReference>
<dbReference type="Proteomes" id="UP001205740">
    <property type="component" value="Unassembled WGS sequence"/>
</dbReference>
<keyword evidence="4" id="KW-1185">Reference proteome</keyword>
<sequence length="306" mass="30565">MTDAPDTLSGQVFAVAGSSRGIGAALVVRLAELGAAVVVNGRDRYVVEATVEAIRSSGGRAEPVVGSASDAAVAHALVRTAVESFGRLDGVANCAGIAEPPGSSVLSMDSEVFADVVASHLTSAFEVTRAAAPVLAEGGGGSIVLSGSAAALGIFGGSAYPAAKAGVTGLALAAAADLRHLGVRVNVVMPGARTRLSTGEDYHRHIDGLRDRGILDAGTHAAAADPAPAAYVTSTYAQLLSRMSAPITGEVFSAAGNFIGRYAPAELQLLAYADHVETPPMTLAQVGQAMAAVSGPEVVGRASADH</sequence>
<dbReference type="PANTHER" id="PTHR42760">
    <property type="entry name" value="SHORT-CHAIN DEHYDROGENASES/REDUCTASES FAMILY MEMBER"/>
    <property type="match status" value="1"/>
</dbReference>
<evidence type="ECO:0000256" key="2">
    <source>
        <dbReference type="ARBA" id="ARBA00023002"/>
    </source>
</evidence>
<dbReference type="Pfam" id="PF00106">
    <property type="entry name" value="adh_short"/>
    <property type="match status" value="1"/>
</dbReference>
<name>A0ABT1H3E0_9NOCA</name>
<accession>A0ABT1H3E0</accession>
<gene>
    <name evidence="3" type="ORF">LX12_002679</name>
</gene>
<dbReference type="InterPro" id="IPR036291">
    <property type="entry name" value="NAD(P)-bd_dom_sf"/>
</dbReference>
<dbReference type="RefSeq" id="WP_253655038.1">
    <property type="nucleotide sequence ID" value="NZ_BAAAOE010000002.1"/>
</dbReference>
<reference evidence="3 4" key="1">
    <citation type="submission" date="2022-06" db="EMBL/GenBank/DDBJ databases">
        <title>Genomic Encyclopedia of Archaeal and Bacterial Type Strains, Phase II (KMG-II): from individual species to whole genera.</title>
        <authorList>
            <person name="Goeker M."/>
        </authorList>
    </citation>
    <scope>NUCLEOTIDE SEQUENCE [LARGE SCALE GENOMIC DNA]</scope>
    <source>
        <strain evidence="3 4">DSM 45037</strain>
    </source>
</reference>
<evidence type="ECO:0000256" key="1">
    <source>
        <dbReference type="ARBA" id="ARBA00006484"/>
    </source>
</evidence>
<evidence type="ECO:0000313" key="4">
    <source>
        <dbReference type="Proteomes" id="UP001205740"/>
    </source>
</evidence>
<dbReference type="InterPro" id="IPR002347">
    <property type="entry name" value="SDR_fam"/>
</dbReference>
<organism evidence="3 4">
    <name type="scientific">Williamsia serinedens</name>
    <dbReference type="NCBI Taxonomy" id="391736"/>
    <lineage>
        <taxon>Bacteria</taxon>
        <taxon>Bacillati</taxon>
        <taxon>Actinomycetota</taxon>
        <taxon>Actinomycetes</taxon>
        <taxon>Mycobacteriales</taxon>
        <taxon>Nocardiaceae</taxon>
        <taxon>Williamsia</taxon>
    </lineage>
</organism>
<dbReference type="EMBL" id="JAMTCG010000004">
    <property type="protein sequence ID" value="MCP2161484.1"/>
    <property type="molecule type" value="Genomic_DNA"/>
</dbReference>